<evidence type="ECO:0000313" key="2">
    <source>
        <dbReference type="EMBL" id="MDQ2105070.1"/>
    </source>
</evidence>
<comment type="caution">
    <text evidence="2">The sequence shown here is derived from an EMBL/GenBank/DDBJ whole genome shotgun (WGS) entry which is preliminary data.</text>
</comment>
<evidence type="ECO:0000313" key="3">
    <source>
        <dbReference type="Proteomes" id="UP001227317"/>
    </source>
</evidence>
<dbReference type="RefSeq" id="WP_306709348.1">
    <property type="nucleotide sequence ID" value="NZ_JAUJFI010000119.1"/>
</dbReference>
<gene>
    <name evidence="2" type="ORF">QSG27_20385</name>
</gene>
<dbReference type="Proteomes" id="UP001227317">
    <property type="component" value="Unassembled WGS sequence"/>
</dbReference>
<reference evidence="2 3" key="1">
    <citation type="submission" date="2023-06" db="EMBL/GenBank/DDBJ databases">
        <title>Azospirillum isscasensis sp.nov, a bacterium isolated from rhizosphere soil of rice.</title>
        <authorList>
            <person name="Wang H."/>
        </authorList>
    </citation>
    <scope>NUCLEOTIDE SEQUENCE [LARGE SCALE GENOMIC DNA]</scope>
    <source>
        <strain evidence="2 3">C340-1</strain>
    </source>
</reference>
<accession>A0ABU0WLK8</accession>
<evidence type="ECO:0000256" key="1">
    <source>
        <dbReference type="SAM" id="Coils"/>
    </source>
</evidence>
<keyword evidence="1" id="KW-0175">Coiled coil</keyword>
<protein>
    <submittedName>
        <fullName evidence="2">Uncharacterized protein</fullName>
    </submittedName>
</protein>
<proteinExistence type="predicted"/>
<organism evidence="2 3">
    <name type="scientific">Azospirillum isscasi</name>
    <dbReference type="NCBI Taxonomy" id="3053926"/>
    <lineage>
        <taxon>Bacteria</taxon>
        <taxon>Pseudomonadati</taxon>
        <taxon>Pseudomonadota</taxon>
        <taxon>Alphaproteobacteria</taxon>
        <taxon>Rhodospirillales</taxon>
        <taxon>Azospirillaceae</taxon>
        <taxon>Azospirillum</taxon>
    </lineage>
</organism>
<feature type="coiled-coil region" evidence="1">
    <location>
        <begin position="12"/>
        <end position="58"/>
    </location>
</feature>
<name>A0ABU0WLK8_9PROT</name>
<keyword evidence="3" id="KW-1185">Reference proteome</keyword>
<sequence>MRWKDIVGDCFYENADTQIKAADMAVKRAQAQKKQAEINDLKDRLSRKQRQLAQAKMVGGK</sequence>
<dbReference type="EMBL" id="JAUJFI010000119">
    <property type="protein sequence ID" value="MDQ2105070.1"/>
    <property type="molecule type" value="Genomic_DNA"/>
</dbReference>